<accession>A0A6J5LP83</accession>
<protein>
    <submittedName>
        <fullName evidence="1">Uncharacterized protein</fullName>
    </submittedName>
</protein>
<dbReference type="EMBL" id="LR796296">
    <property type="protein sequence ID" value="CAB4134736.1"/>
    <property type="molecule type" value="Genomic_DNA"/>
</dbReference>
<gene>
    <name evidence="1" type="ORF">UFOVP274_54</name>
</gene>
<organism evidence="1">
    <name type="scientific">uncultured Caudovirales phage</name>
    <dbReference type="NCBI Taxonomy" id="2100421"/>
    <lineage>
        <taxon>Viruses</taxon>
        <taxon>Duplodnaviria</taxon>
        <taxon>Heunggongvirae</taxon>
        <taxon>Uroviricota</taxon>
        <taxon>Caudoviricetes</taxon>
        <taxon>Peduoviridae</taxon>
        <taxon>Maltschvirus</taxon>
        <taxon>Maltschvirus maltsch</taxon>
    </lineage>
</organism>
<name>A0A6J5LP83_9CAUD</name>
<proteinExistence type="predicted"/>
<evidence type="ECO:0000313" key="1">
    <source>
        <dbReference type="EMBL" id="CAB4134736.1"/>
    </source>
</evidence>
<reference evidence="1" key="1">
    <citation type="submission" date="2020-04" db="EMBL/GenBank/DDBJ databases">
        <authorList>
            <person name="Chiriac C."/>
            <person name="Salcher M."/>
            <person name="Ghai R."/>
            <person name="Kavagutti S V."/>
        </authorList>
    </citation>
    <scope>NUCLEOTIDE SEQUENCE</scope>
</reference>
<sequence length="97" mass="11390">MKAQPEQEPVAWRTFDGEGGYEYRSYDTNEQYAQEWEQRNPKHKGWVEPLYTTPPQRTWVGLTDKEAMQICVDCGCMSEDWLTLLDAIEAKLKEKNT</sequence>